<dbReference type="InterPro" id="IPR008538">
    <property type="entry name" value="Uma2"/>
</dbReference>
<keyword evidence="3" id="KW-1185">Reference proteome</keyword>
<dbReference type="InterPro" id="IPR012296">
    <property type="entry name" value="Nuclease_put_TT1808"/>
</dbReference>
<comment type="caution">
    <text evidence="2">The sequence shown here is derived from an EMBL/GenBank/DDBJ whole genome shotgun (WGS) entry which is preliminary data.</text>
</comment>
<dbReference type="GO" id="GO:0004519">
    <property type="term" value="F:endonuclease activity"/>
    <property type="evidence" value="ECO:0007669"/>
    <property type="project" value="UniProtKB-KW"/>
</dbReference>
<protein>
    <submittedName>
        <fullName evidence="2">Uma2 family endonuclease</fullName>
    </submittedName>
</protein>
<dbReference type="PANTHER" id="PTHR35400:SF3">
    <property type="entry name" value="SLL1072 PROTEIN"/>
    <property type="match status" value="1"/>
</dbReference>
<keyword evidence="2" id="KW-0378">Hydrolase</keyword>
<evidence type="ECO:0000313" key="3">
    <source>
        <dbReference type="Proteomes" id="UP000622552"/>
    </source>
</evidence>
<dbReference type="SUPFAM" id="SSF52980">
    <property type="entry name" value="Restriction endonuclease-like"/>
    <property type="match status" value="1"/>
</dbReference>
<dbReference type="CDD" id="cd06260">
    <property type="entry name" value="DUF820-like"/>
    <property type="match status" value="1"/>
</dbReference>
<reference evidence="2" key="1">
    <citation type="submission" date="2020-11" db="EMBL/GenBank/DDBJ databases">
        <title>Sequencing the genomes of 1000 actinobacteria strains.</title>
        <authorList>
            <person name="Klenk H.-P."/>
        </authorList>
    </citation>
    <scope>NUCLEOTIDE SEQUENCE</scope>
    <source>
        <strain evidence="2">DSM 45356</strain>
    </source>
</reference>
<dbReference type="RefSeq" id="WP_197005514.1">
    <property type="nucleotide sequence ID" value="NZ_BONS01000009.1"/>
</dbReference>
<dbReference type="Gene3D" id="3.90.1570.10">
    <property type="entry name" value="tt1808, chain A"/>
    <property type="match status" value="1"/>
</dbReference>
<dbReference type="Pfam" id="PF05685">
    <property type="entry name" value="Uma2"/>
    <property type="match status" value="1"/>
</dbReference>
<sequence length="195" mass="21494">MTTGWTDALAADARDAQTLRRILADPTNPEVYPDSIPHELVNGAIIVTPPAGPTHGSLLVLLGTHLRRQVPRDLWLGIDTWLYLDRQNHPAPDLMLCPRPDSEMKRPAEALLVLEILSPATADRDRGEKRAVYARHAIPSYLIVDPEPLTITELRLDGETYVERQSATAPGIFTTEAPCPLTINLGSLARELAAW</sequence>
<name>A0A8J7GUP2_9ACTN</name>
<gene>
    <name evidence="2" type="ORF">IW245_004988</name>
</gene>
<dbReference type="EMBL" id="JADOUF010000001">
    <property type="protein sequence ID" value="MBG6138794.1"/>
    <property type="molecule type" value="Genomic_DNA"/>
</dbReference>
<keyword evidence="2" id="KW-0255">Endonuclease</keyword>
<keyword evidence="2" id="KW-0540">Nuclease</keyword>
<proteinExistence type="predicted"/>
<feature type="domain" description="Putative restriction endonuclease" evidence="1">
    <location>
        <begin position="34"/>
        <end position="166"/>
    </location>
</feature>
<organism evidence="2 3">
    <name type="scientific">Longispora fulva</name>
    <dbReference type="NCBI Taxonomy" id="619741"/>
    <lineage>
        <taxon>Bacteria</taxon>
        <taxon>Bacillati</taxon>
        <taxon>Actinomycetota</taxon>
        <taxon>Actinomycetes</taxon>
        <taxon>Micromonosporales</taxon>
        <taxon>Micromonosporaceae</taxon>
        <taxon>Longispora</taxon>
    </lineage>
</organism>
<accession>A0A8J7GUP2</accession>
<dbReference type="PANTHER" id="PTHR35400">
    <property type="entry name" value="SLR1083 PROTEIN"/>
    <property type="match status" value="1"/>
</dbReference>
<dbReference type="Proteomes" id="UP000622552">
    <property type="component" value="Unassembled WGS sequence"/>
</dbReference>
<dbReference type="AlphaFoldDB" id="A0A8J7GUP2"/>
<evidence type="ECO:0000259" key="1">
    <source>
        <dbReference type="Pfam" id="PF05685"/>
    </source>
</evidence>
<evidence type="ECO:0000313" key="2">
    <source>
        <dbReference type="EMBL" id="MBG6138794.1"/>
    </source>
</evidence>
<dbReference type="InterPro" id="IPR011335">
    <property type="entry name" value="Restrct_endonuc-II-like"/>
</dbReference>